<dbReference type="AlphaFoldDB" id="A0A9X0YTA0"/>
<comment type="caution">
    <text evidence="1">The sequence shown here is derived from an EMBL/GenBank/DDBJ whole genome shotgun (WGS) entry which is preliminary data.</text>
</comment>
<evidence type="ECO:0000313" key="1">
    <source>
        <dbReference type="EMBL" id="MBP2078518.1"/>
    </source>
</evidence>
<reference evidence="1" key="1">
    <citation type="submission" date="2021-03" db="EMBL/GenBank/DDBJ databases">
        <title>Genomic Encyclopedia of Type Strains, Phase IV (KMG-IV): sequencing the most valuable type-strain genomes for metagenomic binning, comparative biology and taxonomic classification.</title>
        <authorList>
            <person name="Goeker M."/>
        </authorList>
    </citation>
    <scope>NUCLEOTIDE SEQUENCE</scope>
    <source>
        <strain evidence="1">DSM 107338</strain>
    </source>
</reference>
<keyword evidence="2" id="KW-1185">Reference proteome</keyword>
<protein>
    <submittedName>
        <fullName evidence="1">Uncharacterized protein</fullName>
    </submittedName>
</protein>
<gene>
    <name evidence="1" type="ORF">J2Z64_002782</name>
</gene>
<dbReference type="EMBL" id="JAGGMB010000009">
    <property type="protein sequence ID" value="MBP2078518.1"/>
    <property type="molecule type" value="Genomic_DNA"/>
</dbReference>
<organism evidence="1 2">
    <name type="scientific">Oceanobacillus polygoni</name>
    <dbReference type="NCBI Taxonomy" id="1235259"/>
    <lineage>
        <taxon>Bacteria</taxon>
        <taxon>Bacillati</taxon>
        <taxon>Bacillota</taxon>
        <taxon>Bacilli</taxon>
        <taxon>Bacillales</taxon>
        <taxon>Bacillaceae</taxon>
        <taxon>Oceanobacillus</taxon>
    </lineage>
</organism>
<dbReference type="Proteomes" id="UP001138793">
    <property type="component" value="Unassembled WGS sequence"/>
</dbReference>
<dbReference type="RefSeq" id="WP_187773758.1">
    <property type="nucleotide sequence ID" value="NZ_JAGGMB010000009.1"/>
</dbReference>
<evidence type="ECO:0000313" key="2">
    <source>
        <dbReference type="Proteomes" id="UP001138793"/>
    </source>
</evidence>
<sequence length="53" mass="6053">MAGDRISSDFFAELAEVVKENEEQIQIFSEIDTKSHFSLKYFTNPIDTNGILL</sequence>
<accession>A0A9X0YTA0</accession>
<name>A0A9X0YTA0_9BACI</name>
<proteinExistence type="predicted"/>